<reference evidence="3" key="1">
    <citation type="submission" date="2021-09" db="EMBL/GenBank/DDBJ databases">
        <authorList>
            <consortium name="AG Swart"/>
            <person name="Singh M."/>
            <person name="Singh A."/>
            <person name="Seah K."/>
            <person name="Emmerich C."/>
        </authorList>
    </citation>
    <scope>NUCLEOTIDE SEQUENCE</scope>
    <source>
        <strain evidence="3">ATCC30299</strain>
    </source>
</reference>
<keyword evidence="4" id="KW-1185">Reference proteome</keyword>
<organism evidence="3 4">
    <name type="scientific">Blepharisma stoltei</name>
    <dbReference type="NCBI Taxonomy" id="1481888"/>
    <lineage>
        <taxon>Eukaryota</taxon>
        <taxon>Sar</taxon>
        <taxon>Alveolata</taxon>
        <taxon>Ciliophora</taxon>
        <taxon>Postciliodesmatophora</taxon>
        <taxon>Heterotrichea</taxon>
        <taxon>Heterotrichida</taxon>
        <taxon>Blepharismidae</taxon>
        <taxon>Blepharisma</taxon>
    </lineage>
</organism>
<dbReference type="InterPro" id="IPR035965">
    <property type="entry name" value="PAS-like_dom_sf"/>
</dbReference>
<evidence type="ECO:0000313" key="3">
    <source>
        <dbReference type="EMBL" id="CAG9334189.1"/>
    </source>
</evidence>
<dbReference type="SMART" id="SM00065">
    <property type="entry name" value="GAF"/>
    <property type="match status" value="2"/>
</dbReference>
<dbReference type="NCBIfam" id="TIGR00229">
    <property type="entry name" value="sensory_box"/>
    <property type="match status" value="1"/>
</dbReference>
<dbReference type="SUPFAM" id="SSF55781">
    <property type="entry name" value="GAF domain-like"/>
    <property type="match status" value="2"/>
</dbReference>
<feature type="coiled-coil region" evidence="1">
    <location>
        <begin position="24"/>
        <end position="72"/>
    </location>
</feature>
<dbReference type="PANTHER" id="PTHR43155:SF2">
    <property type="entry name" value="CYCLIC DI-GMP PHOSPHODIESTERASE PA4108"/>
    <property type="match status" value="1"/>
</dbReference>
<evidence type="ECO:0000259" key="2">
    <source>
        <dbReference type="SMART" id="SM00065"/>
    </source>
</evidence>
<dbReference type="Pfam" id="PF13426">
    <property type="entry name" value="PAS_9"/>
    <property type="match status" value="1"/>
</dbReference>
<gene>
    <name evidence="3" type="ORF">BSTOLATCC_MIC60809</name>
</gene>
<protein>
    <recommendedName>
        <fullName evidence="2">GAF domain-containing protein</fullName>
    </recommendedName>
</protein>
<dbReference type="Pfam" id="PF01590">
    <property type="entry name" value="GAF"/>
    <property type="match status" value="2"/>
</dbReference>
<dbReference type="Gene3D" id="3.30.450.40">
    <property type="match status" value="2"/>
</dbReference>
<dbReference type="Proteomes" id="UP001162131">
    <property type="component" value="Unassembled WGS sequence"/>
</dbReference>
<evidence type="ECO:0000256" key="1">
    <source>
        <dbReference type="SAM" id="Coils"/>
    </source>
</evidence>
<dbReference type="EMBL" id="CAJZBQ010000058">
    <property type="protein sequence ID" value="CAG9334189.1"/>
    <property type="molecule type" value="Genomic_DNA"/>
</dbReference>
<name>A0AAU9K6U1_9CILI</name>
<feature type="domain" description="GAF" evidence="2">
    <location>
        <begin position="400"/>
        <end position="541"/>
    </location>
</feature>
<dbReference type="PANTHER" id="PTHR43155">
    <property type="entry name" value="CYCLIC DI-GMP PHOSPHODIESTERASE PA4108-RELATED"/>
    <property type="match status" value="1"/>
</dbReference>
<dbReference type="SUPFAM" id="SSF55785">
    <property type="entry name" value="PYP-like sensor domain (PAS domain)"/>
    <property type="match status" value="1"/>
</dbReference>
<dbReference type="Gene3D" id="3.30.450.20">
    <property type="entry name" value="PAS domain"/>
    <property type="match status" value="1"/>
</dbReference>
<proteinExistence type="predicted"/>
<sequence length="660" mass="73943">MTDSKNSLQASSISKGARLRQVDIKRLISQHEGLQQRVDGLRDSLLEKDMLIKSQRNTIKLYELKLANIESNNSTLKHIITLLTNYITQELNEVLPPLPPIPENDDLIRVDPVSLLRHQSNTPAKKNKKHKKLHNSSFESGNALSSFSFAQRQQSVPSGNRSLIFDENLGQHMYQDFSGSEFLKTILDAQLCREEMKKVTKFLLGKTSQDVFLFKTRTILFESVSFFLSLRNVAFQNFGDVFLPRVLEMLSDIFEAEKVTVFLYDEEKSNFYCKAITVEIDQQIIVAKNFGHFAYSWDGPLFINGAYDDSRFDSRYDTITSFITRNLACYPLKLGDQLIGILEIANKRKEFSKDDFPLMAQIAKQLSVGFGAQLVKEKMSELNQKAAISRGHIESSKESLVIPILNEIANSVKALVNCERVTIYLYDDKEIELVSVVATGLEGVIRISTNRGLASIAFTSGKIVNVENAEQHSLFNSEIDAKTGFKTKEVLAVPIGNKGVLQCLNKANLTPFSKSDEMRVSSIASVISVLLESSDNFEGLLLNSDVNELCLQAVREAILHVNSQGLLQKVNRYAAELFKLSPERMTGATISEIFEHSPDLLSKFLEAVKKQNSVTLKNQKLVVSRNSGELKWININVSFVMMGGLEDGGSFVILIQPISA</sequence>
<dbReference type="InterPro" id="IPR000014">
    <property type="entry name" value="PAS"/>
</dbReference>
<feature type="domain" description="GAF" evidence="2">
    <location>
        <begin position="238"/>
        <end position="380"/>
    </location>
</feature>
<dbReference type="InterPro" id="IPR029016">
    <property type="entry name" value="GAF-like_dom_sf"/>
</dbReference>
<comment type="caution">
    <text evidence="3">The sequence shown here is derived from an EMBL/GenBank/DDBJ whole genome shotgun (WGS) entry which is preliminary data.</text>
</comment>
<evidence type="ECO:0000313" key="4">
    <source>
        <dbReference type="Proteomes" id="UP001162131"/>
    </source>
</evidence>
<accession>A0AAU9K6U1</accession>
<dbReference type="AlphaFoldDB" id="A0AAU9K6U1"/>
<keyword evidence="1" id="KW-0175">Coiled coil</keyword>
<dbReference type="InterPro" id="IPR003018">
    <property type="entry name" value="GAF"/>
</dbReference>